<dbReference type="EMBL" id="JACGXL010000001">
    <property type="protein sequence ID" value="MBA8886372.1"/>
    <property type="molecule type" value="Genomic_DNA"/>
</dbReference>
<organism evidence="2 3">
    <name type="scientific">Dokdonella fugitiva</name>
    <dbReference type="NCBI Taxonomy" id="328517"/>
    <lineage>
        <taxon>Bacteria</taxon>
        <taxon>Pseudomonadati</taxon>
        <taxon>Pseudomonadota</taxon>
        <taxon>Gammaproteobacteria</taxon>
        <taxon>Lysobacterales</taxon>
        <taxon>Rhodanobacteraceae</taxon>
        <taxon>Dokdonella</taxon>
    </lineage>
</organism>
<evidence type="ECO:0000256" key="1">
    <source>
        <dbReference type="SAM" id="Phobius"/>
    </source>
</evidence>
<name>A0A839EX82_9GAMM</name>
<reference evidence="2 3" key="1">
    <citation type="submission" date="2020-07" db="EMBL/GenBank/DDBJ databases">
        <title>Genomic Encyclopedia of Type Strains, Phase IV (KMG-V): Genome sequencing to study the core and pangenomes of soil and plant-associated prokaryotes.</title>
        <authorList>
            <person name="Whitman W."/>
        </authorList>
    </citation>
    <scope>NUCLEOTIDE SEQUENCE [LARGE SCALE GENOMIC DNA]</scope>
    <source>
        <strain evidence="2 3">RH2WT43</strain>
    </source>
</reference>
<keyword evidence="1" id="KW-1133">Transmembrane helix</keyword>
<evidence type="ECO:0000313" key="3">
    <source>
        <dbReference type="Proteomes" id="UP000550401"/>
    </source>
</evidence>
<dbReference type="RefSeq" id="WP_182529459.1">
    <property type="nucleotide sequence ID" value="NZ_JACGXL010000001.1"/>
</dbReference>
<sequence>MTDEQPAAAATDRRARLAEYSSLCALLVSVLALSLGAYQAQQMNVQTRLMQNQSRASVWPYLSIGYSISDEGDHVGYTWQVDNDGVGPARIESVTMTLDGKPVEHWKDVFRVLYGDARVPASYAQVYGKVLPPNTNRETTIEALRIPDLQQAKIFYAAQDRFDMTICYCSVYDDCWIAHREDPVVQPVPRCDTRGTLQFEPRM</sequence>
<keyword evidence="3" id="KW-1185">Reference proteome</keyword>
<dbReference type="AlphaFoldDB" id="A0A839EX82"/>
<keyword evidence="1" id="KW-0472">Membrane</keyword>
<feature type="transmembrane region" description="Helical" evidence="1">
    <location>
        <begin position="20"/>
        <end position="40"/>
    </location>
</feature>
<comment type="caution">
    <text evidence="2">The sequence shown here is derived from an EMBL/GenBank/DDBJ whole genome shotgun (WGS) entry which is preliminary data.</text>
</comment>
<accession>A0A839EX82</accession>
<dbReference type="Proteomes" id="UP000550401">
    <property type="component" value="Unassembled WGS sequence"/>
</dbReference>
<evidence type="ECO:0000313" key="2">
    <source>
        <dbReference type="EMBL" id="MBA8886372.1"/>
    </source>
</evidence>
<gene>
    <name evidence="2" type="ORF">FHW12_000563</name>
</gene>
<proteinExistence type="predicted"/>
<protein>
    <submittedName>
        <fullName evidence="2">Uncharacterized protein</fullName>
    </submittedName>
</protein>
<keyword evidence="1" id="KW-0812">Transmembrane</keyword>